<dbReference type="PANTHER" id="PTHR42856">
    <property type="entry name" value="ACYL-COENZYME A THIOESTERASE PAAI"/>
    <property type="match status" value="1"/>
</dbReference>
<organism evidence="3 4">
    <name type="scientific">Pseudomonas oryzae</name>
    <dbReference type="NCBI Taxonomy" id="1392877"/>
    <lineage>
        <taxon>Bacteria</taxon>
        <taxon>Pseudomonadati</taxon>
        <taxon>Pseudomonadota</taxon>
        <taxon>Gammaproteobacteria</taxon>
        <taxon>Pseudomonadales</taxon>
        <taxon>Pseudomonadaceae</taxon>
        <taxon>Pseudomonas</taxon>
    </lineage>
</organism>
<evidence type="ECO:0000313" key="3">
    <source>
        <dbReference type="EMBL" id="SDS95275.1"/>
    </source>
</evidence>
<dbReference type="CDD" id="cd03443">
    <property type="entry name" value="PaaI_thioesterase"/>
    <property type="match status" value="1"/>
</dbReference>
<dbReference type="Gene3D" id="3.10.129.10">
    <property type="entry name" value="Hotdog Thioesterase"/>
    <property type="match status" value="1"/>
</dbReference>
<dbReference type="GO" id="GO:0016289">
    <property type="term" value="F:acyl-CoA hydrolase activity"/>
    <property type="evidence" value="ECO:0007669"/>
    <property type="project" value="TreeGrafter"/>
</dbReference>
<dbReference type="RefSeq" id="WP_090349826.1">
    <property type="nucleotide sequence ID" value="NZ_LT629751.1"/>
</dbReference>
<protein>
    <submittedName>
        <fullName evidence="3">Acyl-CoA thioesterase</fullName>
    </submittedName>
</protein>
<dbReference type="PANTHER" id="PTHR42856:SF1">
    <property type="entry name" value="ACYL-COENZYME A THIOESTERASE PAAI"/>
    <property type="match status" value="1"/>
</dbReference>
<dbReference type="Pfam" id="PF03061">
    <property type="entry name" value="4HBT"/>
    <property type="match status" value="1"/>
</dbReference>
<dbReference type="OrthoDB" id="4565299at2"/>
<evidence type="ECO:0000313" key="4">
    <source>
        <dbReference type="Proteomes" id="UP000243359"/>
    </source>
</evidence>
<gene>
    <name evidence="3" type="ORF">SAMN05216221_3060</name>
</gene>
<dbReference type="NCBIfam" id="TIGR00369">
    <property type="entry name" value="unchar_dom_1"/>
    <property type="match status" value="1"/>
</dbReference>
<dbReference type="InterPro" id="IPR052723">
    <property type="entry name" value="Acyl-CoA_thioesterase_PaaI"/>
</dbReference>
<dbReference type="STRING" id="1392877.SAMN05216221_3060"/>
<evidence type="ECO:0000256" key="1">
    <source>
        <dbReference type="ARBA" id="ARBA00022801"/>
    </source>
</evidence>
<dbReference type="AlphaFoldDB" id="A0A1H1WE25"/>
<dbReference type="Proteomes" id="UP000243359">
    <property type="component" value="Chromosome I"/>
</dbReference>
<keyword evidence="1" id="KW-0378">Hydrolase</keyword>
<feature type="domain" description="Thioesterase" evidence="2">
    <location>
        <begin position="43"/>
        <end position="114"/>
    </location>
</feature>
<dbReference type="InterPro" id="IPR003736">
    <property type="entry name" value="PAAI_dom"/>
</dbReference>
<keyword evidence="4" id="KW-1185">Reference proteome</keyword>
<dbReference type="InterPro" id="IPR006683">
    <property type="entry name" value="Thioestr_dom"/>
</dbReference>
<accession>A0A1H1WE25</accession>
<name>A0A1H1WE25_9PSED</name>
<dbReference type="SUPFAM" id="SSF54637">
    <property type="entry name" value="Thioesterase/thiol ester dehydrase-isomerase"/>
    <property type="match status" value="1"/>
</dbReference>
<proteinExistence type="predicted"/>
<dbReference type="InterPro" id="IPR029069">
    <property type="entry name" value="HotDog_dom_sf"/>
</dbReference>
<sequence>MTDVREVTTSAFSHLLGCEPVRIDGGAAEVRLPLKSELRNRAGKLHGGAIFSLVDIAMGLACSSAHGFERKSVTVECKINYMRAIDDGEVLCAAKVIHHGSRTLVVDAEVRQGEALVARAQGTFMLV</sequence>
<dbReference type="EMBL" id="LT629751">
    <property type="protein sequence ID" value="SDS95275.1"/>
    <property type="molecule type" value="Genomic_DNA"/>
</dbReference>
<evidence type="ECO:0000259" key="2">
    <source>
        <dbReference type="Pfam" id="PF03061"/>
    </source>
</evidence>
<reference evidence="4" key="1">
    <citation type="submission" date="2016-10" db="EMBL/GenBank/DDBJ databases">
        <authorList>
            <person name="Varghese N."/>
            <person name="Submissions S."/>
        </authorList>
    </citation>
    <scope>NUCLEOTIDE SEQUENCE [LARGE SCALE GENOMIC DNA]</scope>
    <source>
        <strain evidence="4">KCTC 32247</strain>
    </source>
</reference>